<dbReference type="Gene3D" id="3.40.50.720">
    <property type="entry name" value="NAD(P)-binding Rossmann-like Domain"/>
    <property type="match status" value="1"/>
</dbReference>
<keyword evidence="2" id="KW-1185">Reference proteome</keyword>
<feature type="non-terminal residue" evidence="1">
    <location>
        <position position="112"/>
    </location>
</feature>
<organism evidence="1 2">
    <name type="scientific">Lates japonicus</name>
    <name type="common">Japanese lates</name>
    <dbReference type="NCBI Taxonomy" id="270547"/>
    <lineage>
        <taxon>Eukaryota</taxon>
        <taxon>Metazoa</taxon>
        <taxon>Chordata</taxon>
        <taxon>Craniata</taxon>
        <taxon>Vertebrata</taxon>
        <taxon>Euteleostomi</taxon>
        <taxon>Actinopterygii</taxon>
        <taxon>Neopterygii</taxon>
        <taxon>Teleostei</taxon>
        <taxon>Neoteleostei</taxon>
        <taxon>Acanthomorphata</taxon>
        <taxon>Carangaria</taxon>
        <taxon>Carangaria incertae sedis</taxon>
        <taxon>Centropomidae</taxon>
        <taxon>Lates</taxon>
    </lineage>
</organism>
<proteinExistence type="predicted"/>
<dbReference type="AlphaFoldDB" id="A0AAD3MW95"/>
<dbReference type="SUPFAM" id="SSF52283">
    <property type="entry name" value="Formate/glycerate dehydrogenase catalytic domain-like"/>
    <property type="match status" value="1"/>
</dbReference>
<sequence>MEANRDAGLKLAEEELSEDAIIWRSGVIIIFRILTPARPPHAQNDYMQASDMDLSSKPEESKCYLNHEQTQCIRPLVALLDGRDCPVEMPILKDLATVAFCDAQSTQEIPRE</sequence>
<dbReference type="GO" id="GO:0140297">
    <property type="term" value="F:DNA-binding transcription factor binding"/>
    <property type="evidence" value="ECO:0007669"/>
    <property type="project" value="TreeGrafter"/>
</dbReference>
<protein>
    <submittedName>
        <fullName evidence="1">C-terminal binding protein 2 like isoform X1</fullName>
    </submittedName>
</protein>
<name>A0AAD3MW95_LATJO</name>
<dbReference type="GO" id="GO:0006357">
    <property type="term" value="P:regulation of transcription by RNA polymerase II"/>
    <property type="evidence" value="ECO:0007669"/>
    <property type="project" value="TreeGrafter"/>
</dbReference>
<dbReference type="GO" id="GO:0001221">
    <property type="term" value="F:transcription coregulator binding"/>
    <property type="evidence" value="ECO:0007669"/>
    <property type="project" value="TreeGrafter"/>
</dbReference>
<dbReference type="GO" id="GO:0003714">
    <property type="term" value="F:transcription corepressor activity"/>
    <property type="evidence" value="ECO:0007669"/>
    <property type="project" value="TreeGrafter"/>
</dbReference>
<dbReference type="PANTHER" id="PTHR46029:SF7">
    <property type="entry name" value="C-TERMINAL-BINDING PROTEIN"/>
    <property type="match status" value="1"/>
</dbReference>
<evidence type="ECO:0000313" key="2">
    <source>
        <dbReference type="Proteomes" id="UP001279410"/>
    </source>
</evidence>
<comment type="caution">
    <text evidence="1">The sequence shown here is derived from an EMBL/GenBank/DDBJ whole genome shotgun (WGS) entry which is preliminary data.</text>
</comment>
<evidence type="ECO:0000313" key="1">
    <source>
        <dbReference type="EMBL" id="GLD62802.1"/>
    </source>
</evidence>
<dbReference type="GO" id="GO:0003713">
    <property type="term" value="F:transcription coactivator activity"/>
    <property type="evidence" value="ECO:0007669"/>
    <property type="project" value="TreeGrafter"/>
</dbReference>
<dbReference type="PANTHER" id="PTHR46029">
    <property type="entry name" value="C-TERMINAL-BINDING PROTEIN"/>
    <property type="match status" value="1"/>
</dbReference>
<accession>A0AAD3MW95</accession>
<gene>
    <name evidence="1" type="ORF">AKAME5_001448100</name>
</gene>
<dbReference type="InterPro" id="IPR051638">
    <property type="entry name" value="CTBP_dehydrogenase"/>
</dbReference>
<dbReference type="GO" id="GO:0005634">
    <property type="term" value="C:nucleus"/>
    <property type="evidence" value="ECO:0007669"/>
    <property type="project" value="TreeGrafter"/>
</dbReference>
<dbReference type="EMBL" id="BRZM01000056">
    <property type="protein sequence ID" value="GLD62802.1"/>
    <property type="molecule type" value="Genomic_DNA"/>
</dbReference>
<reference evidence="1" key="1">
    <citation type="submission" date="2022-08" db="EMBL/GenBank/DDBJ databases">
        <title>Genome sequencing of akame (Lates japonicus).</title>
        <authorList>
            <person name="Hashiguchi Y."/>
            <person name="Takahashi H."/>
        </authorList>
    </citation>
    <scope>NUCLEOTIDE SEQUENCE</scope>
    <source>
        <strain evidence="1">Kochi</strain>
    </source>
</reference>
<dbReference type="Proteomes" id="UP001279410">
    <property type="component" value="Unassembled WGS sequence"/>
</dbReference>